<dbReference type="GeneID" id="303304046"/>
<comment type="caution">
    <text evidence="1">The sequence shown here is derived from an EMBL/GenBank/DDBJ whole genome shotgun (WGS) entry which is preliminary data.</text>
</comment>
<protein>
    <submittedName>
        <fullName evidence="1">Uncharacterized protein</fullName>
    </submittedName>
</protein>
<dbReference type="EMBL" id="BMKX01000003">
    <property type="protein sequence ID" value="GGJ58712.1"/>
    <property type="molecule type" value="Genomic_DNA"/>
</dbReference>
<dbReference type="Proteomes" id="UP000606115">
    <property type="component" value="Unassembled WGS sequence"/>
</dbReference>
<gene>
    <name evidence="1" type="ORF">GCM10007173_16790</name>
</gene>
<organism evidence="1 2">
    <name type="scientific">Glutamicibacter ardleyensis</name>
    <dbReference type="NCBI Taxonomy" id="225894"/>
    <lineage>
        <taxon>Bacteria</taxon>
        <taxon>Bacillati</taxon>
        <taxon>Actinomycetota</taxon>
        <taxon>Actinomycetes</taxon>
        <taxon>Micrococcales</taxon>
        <taxon>Micrococcaceae</taxon>
        <taxon>Glutamicibacter</taxon>
    </lineage>
</organism>
<accession>A0ABQ2DHX6</accession>
<name>A0ABQ2DHX6_9MICC</name>
<keyword evidence="2" id="KW-1185">Reference proteome</keyword>
<dbReference type="RefSeq" id="WP_188685013.1">
    <property type="nucleotide sequence ID" value="NZ_BMKX01000003.1"/>
</dbReference>
<evidence type="ECO:0000313" key="2">
    <source>
        <dbReference type="Proteomes" id="UP000606115"/>
    </source>
</evidence>
<evidence type="ECO:0000313" key="1">
    <source>
        <dbReference type="EMBL" id="GGJ58712.1"/>
    </source>
</evidence>
<proteinExistence type="predicted"/>
<reference evidence="2" key="1">
    <citation type="journal article" date="2019" name="Int. J. Syst. Evol. Microbiol.">
        <title>The Global Catalogue of Microorganisms (GCM) 10K type strain sequencing project: providing services to taxonomists for standard genome sequencing and annotation.</title>
        <authorList>
            <consortium name="The Broad Institute Genomics Platform"/>
            <consortium name="The Broad Institute Genome Sequencing Center for Infectious Disease"/>
            <person name="Wu L."/>
            <person name="Ma J."/>
        </authorList>
    </citation>
    <scope>NUCLEOTIDE SEQUENCE [LARGE SCALE GENOMIC DNA]</scope>
    <source>
        <strain evidence="2">CGMCC 1.3685</strain>
    </source>
</reference>
<sequence length="122" mass="12734">MSLVRYPDKVRIDPLADKFVAGIAARGPGIRTFLEVEPNKVTLHFAADAVSPTSSTLLMPVGTIAPEDAPASAERGLCALSGEPVFAVVGPSGSLAVDTASPRKLVAGDWIIGKVQWVRKPA</sequence>